<dbReference type="Proteomes" id="UP001159364">
    <property type="component" value="Linkage Group LG09"/>
</dbReference>
<dbReference type="PANTHER" id="PTHR37256:SF3">
    <property type="entry name" value="FORMIN-F-LIKE"/>
    <property type="match status" value="1"/>
</dbReference>
<name>A0AAV8SPF3_9ROSI</name>
<protein>
    <submittedName>
        <fullName evidence="2">Uncharacterized protein</fullName>
    </submittedName>
</protein>
<feature type="compositionally biased region" description="Basic residues" evidence="1">
    <location>
        <begin position="12"/>
        <end position="24"/>
    </location>
</feature>
<feature type="compositionally biased region" description="Polar residues" evidence="1">
    <location>
        <begin position="1"/>
        <end position="10"/>
    </location>
</feature>
<comment type="caution">
    <text evidence="2">The sequence shown here is derived from an EMBL/GenBank/DDBJ whole genome shotgun (WGS) entry which is preliminary data.</text>
</comment>
<feature type="region of interest" description="Disordered" evidence="1">
    <location>
        <begin position="1"/>
        <end position="25"/>
    </location>
</feature>
<dbReference type="EMBL" id="JAIWQS010000009">
    <property type="protein sequence ID" value="KAJ8753874.1"/>
    <property type="molecule type" value="Genomic_DNA"/>
</dbReference>
<evidence type="ECO:0000313" key="3">
    <source>
        <dbReference type="Proteomes" id="UP001159364"/>
    </source>
</evidence>
<evidence type="ECO:0000313" key="2">
    <source>
        <dbReference type="EMBL" id="KAJ8753874.1"/>
    </source>
</evidence>
<keyword evidence="3" id="KW-1185">Reference proteome</keyword>
<accession>A0AAV8SPF3</accession>
<proteinExistence type="predicted"/>
<dbReference type="PANTHER" id="PTHR37256">
    <property type="entry name" value="E1A-BINDING PROTEIN P400-LIKE"/>
    <property type="match status" value="1"/>
</dbReference>
<dbReference type="AlphaFoldDB" id="A0AAV8SPF3"/>
<evidence type="ECO:0000256" key="1">
    <source>
        <dbReference type="SAM" id="MobiDB-lite"/>
    </source>
</evidence>
<reference evidence="2 3" key="1">
    <citation type="submission" date="2021-09" db="EMBL/GenBank/DDBJ databases">
        <title>Genomic insights and catalytic innovation underlie evolution of tropane alkaloids biosynthesis.</title>
        <authorList>
            <person name="Wang Y.-J."/>
            <person name="Tian T."/>
            <person name="Huang J.-P."/>
            <person name="Huang S.-X."/>
        </authorList>
    </citation>
    <scope>NUCLEOTIDE SEQUENCE [LARGE SCALE GENOMIC DNA]</scope>
    <source>
        <strain evidence="2">KIB-2018</strain>
        <tissue evidence="2">Leaf</tissue>
    </source>
</reference>
<organism evidence="2 3">
    <name type="scientific">Erythroxylum novogranatense</name>
    <dbReference type="NCBI Taxonomy" id="1862640"/>
    <lineage>
        <taxon>Eukaryota</taxon>
        <taxon>Viridiplantae</taxon>
        <taxon>Streptophyta</taxon>
        <taxon>Embryophyta</taxon>
        <taxon>Tracheophyta</taxon>
        <taxon>Spermatophyta</taxon>
        <taxon>Magnoliopsida</taxon>
        <taxon>eudicotyledons</taxon>
        <taxon>Gunneridae</taxon>
        <taxon>Pentapetalae</taxon>
        <taxon>rosids</taxon>
        <taxon>fabids</taxon>
        <taxon>Malpighiales</taxon>
        <taxon>Erythroxylaceae</taxon>
        <taxon>Erythroxylum</taxon>
    </lineage>
</organism>
<gene>
    <name evidence="2" type="ORF">K2173_000128</name>
</gene>
<sequence length="193" mass="21209">MDSSGYNSQRKAPLKRRSQKRKATHDRVINMAEARREVAHALQLHRSAITSKDDIDTTSTSVASTVSEFYGCSVTNSLPTPDPVWSTTSPSVLAAPPRVLGVGEPSPAGFEWGESAHDASYDWWRGFLKNLDSNPCVDNSSNNIVMSSTTVFGQCQNISRVGEPPLKVESSELISSFTDEWLIFPCTEDQGER</sequence>